<dbReference type="Proteomes" id="UP000312784">
    <property type="component" value="Unassembled WGS sequence"/>
</dbReference>
<comment type="caution">
    <text evidence="1">The sequence shown here is derived from an EMBL/GenBank/DDBJ whole genome shotgun (WGS) entry which is preliminary data.</text>
</comment>
<dbReference type="RefSeq" id="WP_140025408.1">
    <property type="nucleotide sequence ID" value="NZ_JBHUFG010000050.1"/>
</dbReference>
<organism evidence="1 2">
    <name type="scientific">Ochrobactrum teleogrylli</name>
    <dbReference type="NCBI Taxonomy" id="2479765"/>
    <lineage>
        <taxon>Bacteria</taxon>
        <taxon>Pseudomonadati</taxon>
        <taxon>Pseudomonadota</taxon>
        <taxon>Alphaproteobacteria</taxon>
        <taxon>Hyphomicrobiales</taxon>
        <taxon>Brucellaceae</taxon>
        <taxon>Brucella/Ochrobactrum group</taxon>
        <taxon>Ochrobactrum</taxon>
    </lineage>
</organism>
<gene>
    <name evidence="1" type="ORF">FIC94_14755</name>
</gene>
<protein>
    <submittedName>
        <fullName evidence="1">Uncharacterized protein</fullName>
    </submittedName>
</protein>
<dbReference type="EMBL" id="VEWL01000009">
    <property type="protein sequence ID" value="TNV13862.1"/>
    <property type="molecule type" value="Genomic_DNA"/>
</dbReference>
<sequence>MVVGTFKFDISEKRELRMGATEKITVFLDLNDPLPDDSSKIFATLSSNDYNAVISGAKKRLMNAVPSPDPKVPPKRYTADFFINVAPNLVETSLVSLTVVSNIVVESIPGKIQVKVGRSANVTAVSPDPNPIYFTTVETIISPELSAQKAEYSLTILDNNKKPIKDYIVEWGEQYNTGSFKYVMAFDSLNSTNPLIPDFDDQATIKKEVYRTVTDSKGVATIFFLPGMEPAYLAVRCTAVASQPQTYSPIVIFDALKPSVYALQEPGVELGRDQQGNLDLNTSAGDTVNCVITTNSSSFYSTDTLILFFADDNKLATYFNVFFDGPVPPAIIDLTVRKAFFKTGAGDTNRNKFYYVVADKIAGVVTSLFYRFNASGGRGENKPDPTIQPRDLPAPVVENLYLNTVNLNTIENGFLNVKVDVAPGPGWMTPKAGDAIILTIYLNGLDPKTGSDKNAAFDAKIILSSTDITNGSVKFQFARGVVQGYESYQLRPGDFYAEYFVQPAGSPQKIYSMITWHFLDTVAPTSLKLTN</sequence>
<accession>A0ABY2Y216</accession>
<keyword evidence="2" id="KW-1185">Reference proteome</keyword>
<evidence type="ECO:0000313" key="1">
    <source>
        <dbReference type="EMBL" id="TNV13862.1"/>
    </source>
</evidence>
<name>A0ABY2Y216_9HYPH</name>
<proteinExistence type="predicted"/>
<evidence type="ECO:0000313" key="2">
    <source>
        <dbReference type="Proteomes" id="UP000312784"/>
    </source>
</evidence>
<reference evidence="1 2" key="1">
    <citation type="submission" date="2019-06" db="EMBL/GenBank/DDBJ databases">
        <title>Ochrobactrum cricket sp.nov., isolated from the insect Teleogryllus occipitalis living in deserted cropland.</title>
        <authorList>
            <person name="Hu M."/>
        </authorList>
    </citation>
    <scope>NUCLEOTIDE SEQUENCE [LARGE SCALE GENOMIC DNA]</scope>
    <source>
        <strain evidence="1 2">LCB8</strain>
    </source>
</reference>